<dbReference type="Proteomes" id="UP000036681">
    <property type="component" value="Unplaced"/>
</dbReference>
<evidence type="ECO:0000313" key="3">
    <source>
        <dbReference type="WBParaSite" id="ALUE_0001690701-mRNA-1"/>
    </source>
</evidence>
<evidence type="ECO:0000313" key="2">
    <source>
        <dbReference type="Proteomes" id="UP000036681"/>
    </source>
</evidence>
<name>A0A0M3IFD0_ASCLU</name>
<proteinExistence type="predicted"/>
<organism evidence="2 3">
    <name type="scientific">Ascaris lumbricoides</name>
    <name type="common">Giant roundworm</name>
    <dbReference type="NCBI Taxonomy" id="6252"/>
    <lineage>
        <taxon>Eukaryota</taxon>
        <taxon>Metazoa</taxon>
        <taxon>Ecdysozoa</taxon>
        <taxon>Nematoda</taxon>
        <taxon>Chromadorea</taxon>
        <taxon>Rhabditida</taxon>
        <taxon>Spirurina</taxon>
        <taxon>Ascaridomorpha</taxon>
        <taxon>Ascaridoidea</taxon>
        <taxon>Ascarididae</taxon>
        <taxon>Ascaris</taxon>
    </lineage>
</organism>
<reference evidence="3" key="1">
    <citation type="submission" date="2017-02" db="UniProtKB">
        <authorList>
            <consortium name="WormBaseParasite"/>
        </authorList>
    </citation>
    <scope>IDENTIFICATION</scope>
</reference>
<sequence>MKRKAQTSEKFFRRPPDGDNAKDLKRKLVDADISKSALKLQLQLFSRALEEQLRETGIADGADVKIHLITTSNDGMVDGRVNALLEAFLDEQNAANEEKKRHTTLKNGYLFGAPKGVKDNGEPQSRNLFLPILRRAIA</sequence>
<accession>A0A0M3IFD0</accession>
<dbReference type="AlphaFoldDB" id="A0A0M3IFD0"/>
<evidence type="ECO:0000256" key="1">
    <source>
        <dbReference type="SAM" id="MobiDB-lite"/>
    </source>
</evidence>
<keyword evidence="2" id="KW-1185">Reference proteome</keyword>
<protein>
    <submittedName>
        <fullName evidence="3">DUF5681 domain-containing protein</fullName>
    </submittedName>
</protein>
<dbReference type="WBParaSite" id="ALUE_0001690701-mRNA-1">
    <property type="protein sequence ID" value="ALUE_0001690701-mRNA-1"/>
    <property type="gene ID" value="ALUE_0001690701"/>
</dbReference>
<feature type="region of interest" description="Disordered" evidence="1">
    <location>
        <begin position="1"/>
        <end position="23"/>
    </location>
</feature>